<dbReference type="GO" id="GO:0005886">
    <property type="term" value="C:plasma membrane"/>
    <property type="evidence" value="ECO:0007669"/>
    <property type="project" value="UniProtKB-SubCell"/>
</dbReference>
<dbReference type="InterPro" id="IPR020846">
    <property type="entry name" value="MFS_dom"/>
</dbReference>
<dbReference type="InterPro" id="IPR050549">
    <property type="entry name" value="MFS_Trehalose_Transporter"/>
</dbReference>
<dbReference type="AlphaFoldDB" id="A0A6A4W6J2"/>
<evidence type="ECO:0000256" key="8">
    <source>
        <dbReference type="SAM" id="MobiDB-lite"/>
    </source>
</evidence>
<comment type="caution">
    <text evidence="11">The sequence shown here is derived from an EMBL/GenBank/DDBJ whole genome shotgun (WGS) entry which is preliminary data.</text>
</comment>
<dbReference type="FunFam" id="1.20.1250.20:FF:000218">
    <property type="entry name" value="facilitated trehalose transporter Tret1"/>
    <property type="match status" value="1"/>
</dbReference>
<feature type="transmembrane region" description="Helical" evidence="9">
    <location>
        <begin position="413"/>
        <end position="434"/>
    </location>
</feature>
<protein>
    <submittedName>
        <fullName evidence="11">Facilitated trehalose transporter Tret1</fullName>
    </submittedName>
</protein>
<proteinExistence type="predicted"/>
<keyword evidence="6 9" id="KW-1133">Transmembrane helix</keyword>
<dbReference type="PROSITE" id="PS50850">
    <property type="entry name" value="MFS"/>
    <property type="match status" value="1"/>
</dbReference>
<keyword evidence="4" id="KW-0762">Sugar transport</keyword>
<accession>A0A6A4W6J2</accession>
<dbReference type="PANTHER" id="PTHR48021">
    <property type="match status" value="1"/>
</dbReference>
<evidence type="ECO:0000256" key="6">
    <source>
        <dbReference type="ARBA" id="ARBA00022989"/>
    </source>
</evidence>
<feature type="transmembrane region" description="Helical" evidence="9">
    <location>
        <begin position="174"/>
        <end position="195"/>
    </location>
</feature>
<dbReference type="GO" id="GO:0022857">
    <property type="term" value="F:transmembrane transporter activity"/>
    <property type="evidence" value="ECO:0007669"/>
    <property type="project" value="InterPro"/>
</dbReference>
<keyword evidence="2" id="KW-0813">Transport</keyword>
<organism evidence="11 12">
    <name type="scientific">Amphibalanus amphitrite</name>
    <name type="common">Striped barnacle</name>
    <name type="synonym">Balanus amphitrite</name>
    <dbReference type="NCBI Taxonomy" id="1232801"/>
    <lineage>
        <taxon>Eukaryota</taxon>
        <taxon>Metazoa</taxon>
        <taxon>Ecdysozoa</taxon>
        <taxon>Arthropoda</taxon>
        <taxon>Crustacea</taxon>
        <taxon>Multicrustacea</taxon>
        <taxon>Cirripedia</taxon>
        <taxon>Thoracica</taxon>
        <taxon>Thoracicalcarea</taxon>
        <taxon>Balanomorpha</taxon>
        <taxon>Balanoidea</taxon>
        <taxon>Balanidae</taxon>
        <taxon>Amphibalaninae</taxon>
        <taxon>Amphibalanus</taxon>
    </lineage>
</organism>
<name>A0A6A4W6J2_AMPAM</name>
<gene>
    <name evidence="11" type="primary">Tret1_27</name>
    <name evidence="11" type="ORF">FJT64_026162</name>
</gene>
<feature type="transmembrane region" description="Helical" evidence="9">
    <location>
        <begin position="320"/>
        <end position="339"/>
    </location>
</feature>
<feature type="domain" description="Major facilitator superfamily (MFS) profile" evidence="10">
    <location>
        <begin position="46"/>
        <end position="468"/>
    </location>
</feature>
<reference evidence="11 12" key="1">
    <citation type="submission" date="2019-07" db="EMBL/GenBank/DDBJ databases">
        <title>Draft genome assembly of a fouling barnacle, Amphibalanus amphitrite (Darwin, 1854): The first reference genome for Thecostraca.</title>
        <authorList>
            <person name="Kim W."/>
        </authorList>
    </citation>
    <scope>NUCLEOTIDE SEQUENCE [LARGE SCALE GENOMIC DNA]</scope>
    <source>
        <strain evidence="11">SNU_AA5</strain>
        <tissue evidence="11">Soma without cirri and trophi</tissue>
    </source>
</reference>
<feature type="region of interest" description="Disordered" evidence="8">
    <location>
        <begin position="1"/>
        <end position="39"/>
    </location>
</feature>
<evidence type="ECO:0000313" key="11">
    <source>
        <dbReference type="EMBL" id="KAF0301583.1"/>
    </source>
</evidence>
<dbReference type="InterPro" id="IPR005828">
    <property type="entry name" value="MFS_sugar_transport-like"/>
</dbReference>
<evidence type="ECO:0000259" key="10">
    <source>
        <dbReference type="PROSITE" id="PS50850"/>
    </source>
</evidence>
<dbReference type="OrthoDB" id="6346412at2759"/>
<dbReference type="EMBL" id="VIIS01001149">
    <property type="protein sequence ID" value="KAF0301583.1"/>
    <property type="molecule type" value="Genomic_DNA"/>
</dbReference>
<feature type="transmembrane region" description="Helical" evidence="9">
    <location>
        <begin position="440"/>
        <end position="464"/>
    </location>
</feature>
<sequence>MSAAQVPGGRGGGGPRTVFDTQTAGTAPRPATDSTPIGNMGKGRQVLGSLAANGFLLAYGLQEGYTTPALPQLRQAGSGLAVSDEDASWIGSIFLLGIAIGTPLQGPMLALGRRRSLMFVSPVMCLGSLLITFPNSVAMLLAGRFVNGVCMGSVLPMPHIFISETVAPELRGALVGAGMFGINIGLITVYSLGLALSWQQIGGFIAAFYGMYPVLLWPLPETPNWLATHGRDQEARRSLLFYSGDAAGAETELARIKERSTAHNPDLPPVSELRRRAFYLPLLVSVTVTLCKATSGTPAIHLYSYDMFVAVGGSADPLQASVVSTALSSVGSVLAFVLMDRAGRRPLFLLAMLTCGICWVAIGSAALLVSDPIATDWVAILGFSVALFVYNIGIGPVGMVIMGEMIPLRYRTIISPLQSMIMWIASFAVGKTFFQLRDALNFFGLCFLYASTCALFAVLGFLLVPETKGKTLSEIEEMFEQGTLPVSRRASAHYDTLKDEPEEKSAVNRASRPPVYGTEVPSSPPQEPI</sequence>
<dbReference type="InterPro" id="IPR036259">
    <property type="entry name" value="MFS_trans_sf"/>
</dbReference>
<evidence type="ECO:0000256" key="9">
    <source>
        <dbReference type="SAM" id="Phobius"/>
    </source>
</evidence>
<keyword evidence="3" id="KW-1003">Cell membrane</keyword>
<dbReference type="PROSITE" id="PS00216">
    <property type="entry name" value="SUGAR_TRANSPORT_1"/>
    <property type="match status" value="1"/>
</dbReference>
<evidence type="ECO:0000256" key="1">
    <source>
        <dbReference type="ARBA" id="ARBA00004651"/>
    </source>
</evidence>
<evidence type="ECO:0000313" key="12">
    <source>
        <dbReference type="Proteomes" id="UP000440578"/>
    </source>
</evidence>
<dbReference type="Proteomes" id="UP000440578">
    <property type="component" value="Unassembled WGS sequence"/>
</dbReference>
<dbReference type="PROSITE" id="PS00217">
    <property type="entry name" value="SUGAR_TRANSPORT_2"/>
    <property type="match status" value="1"/>
</dbReference>
<feature type="transmembrane region" description="Helical" evidence="9">
    <location>
        <begin position="346"/>
        <end position="368"/>
    </location>
</feature>
<keyword evidence="5 9" id="KW-0812">Transmembrane</keyword>
<feature type="transmembrane region" description="Helical" evidence="9">
    <location>
        <begin position="380"/>
        <end position="401"/>
    </location>
</feature>
<feature type="compositionally biased region" description="Basic and acidic residues" evidence="8">
    <location>
        <begin position="495"/>
        <end position="506"/>
    </location>
</feature>
<dbReference type="Gene3D" id="1.20.1250.20">
    <property type="entry name" value="MFS general substrate transporter like domains"/>
    <property type="match status" value="1"/>
</dbReference>
<evidence type="ECO:0000256" key="4">
    <source>
        <dbReference type="ARBA" id="ARBA00022597"/>
    </source>
</evidence>
<keyword evidence="12" id="KW-1185">Reference proteome</keyword>
<dbReference type="SUPFAM" id="SSF103473">
    <property type="entry name" value="MFS general substrate transporter"/>
    <property type="match status" value="1"/>
</dbReference>
<feature type="transmembrane region" description="Helical" evidence="9">
    <location>
        <begin position="201"/>
        <end position="219"/>
    </location>
</feature>
<dbReference type="PANTHER" id="PTHR48021:SF34">
    <property type="entry name" value="FACILITATED TREHALOSE TRANSPORTER TRET1-2 HOMOLOG-LIKE PROTEIN"/>
    <property type="match status" value="1"/>
</dbReference>
<comment type="subcellular location">
    <subcellularLocation>
        <location evidence="1">Cell membrane</location>
        <topology evidence="1">Multi-pass membrane protein</topology>
    </subcellularLocation>
</comment>
<evidence type="ECO:0000256" key="3">
    <source>
        <dbReference type="ARBA" id="ARBA00022475"/>
    </source>
</evidence>
<evidence type="ECO:0000256" key="2">
    <source>
        <dbReference type="ARBA" id="ARBA00022448"/>
    </source>
</evidence>
<evidence type="ECO:0000256" key="7">
    <source>
        <dbReference type="ARBA" id="ARBA00023136"/>
    </source>
</evidence>
<feature type="transmembrane region" description="Helical" evidence="9">
    <location>
        <begin position="116"/>
        <end position="133"/>
    </location>
</feature>
<feature type="transmembrane region" description="Helical" evidence="9">
    <location>
        <begin position="87"/>
        <end position="104"/>
    </location>
</feature>
<feature type="region of interest" description="Disordered" evidence="8">
    <location>
        <begin position="492"/>
        <end position="529"/>
    </location>
</feature>
<keyword evidence="7 9" id="KW-0472">Membrane</keyword>
<dbReference type="InterPro" id="IPR005829">
    <property type="entry name" value="Sugar_transporter_CS"/>
</dbReference>
<evidence type="ECO:0000256" key="5">
    <source>
        <dbReference type="ARBA" id="ARBA00022692"/>
    </source>
</evidence>
<dbReference type="Pfam" id="PF00083">
    <property type="entry name" value="Sugar_tr"/>
    <property type="match status" value="1"/>
</dbReference>